<dbReference type="AlphaFoldDB" id="A0A0V1AKA8"/>
<dbReference type="Proteomes" id="UP000054653">
    <property type="component" value="Unassembled WGS sequence"/>
</dbReference>
<proteinExistence type="predicted"/>
<name>A0A0V1AKA8_TRIBR</name>
<dbReference type="EMBL" id="JYDI01002490">
    <property type="protein sequence ID" value="KRY25188.1"/>
    <property type="molecule type" value="Genomic_DNA"/>
</dbReference>
<evidence type="ECO:0000313" key="2">
    <source>
        <dbReference type="Proteomes" id="UP000054653"/>
    </source>
</evidence>
<keyword evidence="2" id="KW-1185">Reference proteome</keyword>
<evidence type="ECO:0000313" key="1">
    <source>
        <dbReference type="EMBL" id="KRY25188.1"/>
    </source>
</evidence>
<gene>
    <name evidence="1" type="ORF">T03_2225</name>
</gene>
<sequence>MNDFGRKLLKMNDFGLKVRFWLEIAKTERFR</sequence>
<reference evidence="1 2" key="1">
    <citation type="submission" date="2015-01" db="EMBL/GenBank/DDBJ databases">
        <title>Evolution of Trichinella species and genotypes.</title>
        <authorList>
            <person name="Korhonen P.K."/>
            <person name="Edoardo P."/>
            <person name="Giuseppe L.R."/>
            <person name="Gasser R.B."/>
        </authorList>
    </citation>
    <scope>NUCLEOTIDE SEQUENCE [LARGE SCALE GENOMIC DNA]</scope>
    <source>
        <strain evidence="1">ISS120</strain>
    </source>
</reference>
<accession>A0A0V1AKA8</accession>
<organism evidence="1 2">
    <name type="scientific">Trichinella britovi</name>
    <name type="common">Parasitic roundworm</name>
    <dbReference type="NCBI Taxonomy" id="45882"/>
    <lineage>
        <taxon>Eukaryota</taxon>
        <taxon>Metazoa</taxon>
        <taxon>Ecdysozoa</taxon>
        <taxon>Nematoda</taxon>
        <taxon>Enoplea</taxon>
        <taxon>Dorylaimia</taxon>
        <taxon>Trichinellida</taxon>
        <taxon>Trichinellidae</taxon>
        <taxon>Trichinella</taxon>
    </lineage>
</organism>
<comment type="caution">
    <text evidence="1">The sequence shown here is derived from an EMBL/GenBank/DDBJ whole genome shotgun (WGS) entry which is preliminary data.</text>
</comment>
<protein>
    <submittedName>
        <fullName evidence="1">Uncharacterized protein</fullName>
    </submittedName>
</protein>